<feature type="region of interest" description="Disordered" evidence="5">
    <location>
        <begin position="325"/>
        <end position="360"/>
    </location>
</feature>
<organism evidence="7 8">
    <name type="scientific">Meloidogyne floridensis</name>
    <dbReference type="NCBI Taxonomy" id="298350"/>
    <lineage>
        <taxon>Eukaryota</taxon>
        <taxon>Metazoa</taxon>
        <taxon>Ecdysozoa</taxon>
        <taxon>Nematoda</taxon>
        <taxon>Chromadorea</taxon>
        <taxon>Rhabditida</taxon>
        <taxon>Tylenchina</taxon>
        <taxon>Tylenchomorpha</taxon>
        <taxon>Tylenchoidea</taxon>
        <taxon>Meloidogynidae</taxon>
        <taxon>Meloidogyninae</taxon>
        <taxon>Meloidogyne</taxon>
    </lineage>
</organism>
<evidence type="ECO:0000256" key="4">
    <source>
        <dbReference type="ARBA" id="ARBA00022842"/>
    </source>
</evidence>
<dbReference type="Gene3D" id="1.10.238.10">
    <property type="entry name" value="EF-hand"/>
    <property type="match status" value="2"/>
</dbReference>
<keyword evidence="7" id="KW-1185">Reference proteome</keyword>
<feature type="region of interest" description="Disordered" evidence="5">
    <location>
        <begin position="458"/>
        <end position="488"/>
    </location>
</feature>
<dbReference type="GO" id="GO:0055074">
    <property type="term" value="P:calcium ion homeostasis"/>
    <property type="evidence" value="ECO:0007669"/>
    <property type="project" value="TreeGrafter"/>
</dbReference>
<dbReference type="CDD" id="cd00051">
    <property type="entry name" value="EFh"/>
    <property type="match status" value="1"/>
</dbReference>
<protein>
    <submittedName>
        <fullName evidence="8">EF-hand domain-containing protein</fullName>
    </submittedName>
</protein>
<evidence type="ECO:0000256" key="1">
    <source>
        <dbReference type="ARBA" id="ARBA00022723"/>
    </source>
</evidence>
<evidence type="ECO:0000259" key="6">
    <source>
        <dbReference type="PROSITE" id="PS50222"/>
    </source>
</evidence>
<reference evidence="8" key="1">
    <citation type="submission" date="2022-11" db="UniProtKB">
        <authorList>
            <consortium name="WormBaseParasite"/>
        </authorList>
    </citation>
    <scope>IDENTIFICATION</scope>
</reference>
<keyword evidence="1" id="KW-0479">Metal-binding</keyword>
<proteinExistence type="predicted"/>
<evidence type="ECO:0000256" key="2">
    <source>
        <dbReference type="ARBA" id="ARBA00022737"/>
    </source>
</evidence>
<dbReference type="PANTHER" id="PTHR45791">
    <property type="entry name" value="CALCIUM AND INTEGRIN BINDING FAMILY MEMBER 2"/>
    <property type="match status" value="1"/>
</dbReference>
<keyword evidence="3" id="KW-0106">Calcium</keyword>
<dbReference type="InterPro" id="IPR002048">
    <property type="entry name" value="EF_hand_dom"/>
</dbReference>
<dbReference type="GO" id="GO:0000287">
    <property type="term" value="F:magnesium ion binding"/>
    <property type="evidence" value="ECO:0007669"/>
    <property type="project" value="TreeGrafter"/>
</dbReference>
<dbReference type="GO" id="GO:0005509">
    <property type="term" value="F:calcium ion binding"/>
    <property type="evidence" value="ECO:0007669"/>
    <property type="project" value="InterPro"/>
</dbReference>
<dbReference type="SMART" id="SM00054">
    <property type="entry name" value="EFh"/>
    <property type="match status" value="3"/>
</dbReference>
<evidence type="ECO:0000256" key="3">
    <source>
        <dbReference type="ARBA" id="ARBA00022837"/>
    </source>
</evidence>
<dbReference type="InterPro" id="IPR051433">
    <property type="entry name" value="CIBP"/>
</dbReference>
<evidence type="ECO:0000313" key="7">
    <source>
        <dbReference type="Proteomes" id="UP000887560"/>
    </source>
</evidence>
<dbReference type="PANTHER" id="PTHR45791:SF6">
    <property type="entry name" value="CALCIUM AND INTEGRIN BINDING FAMILY MEMBER 2"/>
    <property type="match status" value="1"/>
</dbReference>
<dbReference type="AlphaFoldDB" id="A0A915NZ29"/>
<keyword evidence="2" id="KW-0677">Repeat</keyword>
<feature type="domain" description="EF-hand" evidence="6">
    <location>
        <begin position="117"/>
        <end position="152"/>
    </location>
</feature>
<dbReference type="PROSITE" id="PS50222">
    <property type="entry name" value="EF_HAND_2"/>
    <property type="match status" value="1"/>
</dbReference>
<dbReference type="InterPro" id="IPR011992">
    <property type="entry name" value="EF-hand-dom_pair"/>
</dbReference>
<evidence type="ECO:0000313" key="8">
    <source>
        <dbReference type="WBParaSite" id="scf7180000421482.g7037"/>
    </source>
</evidence>
<dbReference type="FunFam" id="1.10.238.10:FF:000079">
    <property type="entry name" value="Calcium and integrin-binding family member 2"/>
    <property type="match status" value="1"/>
</dbReference>
<keyword evidence="4" id="KW-0460">Magnesium</keyword>
<dbReference type="Proteomes" id="UP000887560">
    <property type="component" value="Unplaced"/>
</dbReference>
<evidence type="ECO:0000256" key="5">
    <source>
        <dbReference type="SAM" id="MobiDB-lite"/>
    </source>
</evidence>
<feature type="compositionally biased region" description="Basic and acidic residues" evidence="5">
    <location>
        <begin position="459"/>
        <end position="488"/>
    </location>
</feature>
<name>A0A915NZ29_9BILA</name>
<dbReference type="InterPro" id="IPR018247">
    <property type="entry name" value="EF_Hand_1_Ca_BS"/>
</dbReference>
<dbReference type="PROSITE" id="PS00018">
    <property type="entry name" value="EF_HAND_1"/>
    <property type="match status" value="1"/>
</dbReference>
<sequence>MGNTRSALGDLHLFSKGGVFTSEQLDEYQDCTFFTKKDILRLYKRFHALNPEKVPGNMQGNQASLVKMTFEEVGRMPELKENPFRRRICEVFSEDGCGNLTFDDFLDMFSVFSEMAPLQLKLKYAFRIYDFDGDEFLGREDLRQMIDALTRKEMSDEEVEFIIDRIIEEADLDGDKRISQAEMIFKNKFFLFVLTQQIISLIIFAYPPQYPPFSTFSPYNSQQVPFASENFPRFPQGFRGPLSGNNYFGEASTGFGQNYQQRQGFPNIQQMPNNYFGQSEQLRNQQGMPQTPFFHNSFQMPPINNPQFPPHPYFRFQQRPFHDQASPTFPEGFQTGVEQNKGVEPPSINQPTQKNDKKISNFEDLQAKGEKTVDQSNGSNESDTLPVFLRGAQQEFIEEVSEISSKPHLTPKREGVGKYKRIIREPNRPYNEQVALIEQLVKKMDVDRQILFKEFMNQNDDKNNADRDRVDKKVSGMSENAKEQFAEV</sequence>
<dbReference type="SUPFAM" id="SSF47473">
    <property type="entry name" value="EF-hand"/>
    <property type="match status" value="1"/>
</dbReference>
<dbReference type="Pfam" id="PF13499">
    <property type="entry name" value="EF-hand_7"/>
    <property type="match status" value="1"/>
</dbReference>
<accession>A0A915NZ29</accession>
<dbReference type="WBParaSite" id="scf7180000421482.g7037">
    <property type="protein sequence ID" value="scf7180000421482.g7037"/>
    <property type="gene ID" value="scf7180000421482.g7037"/>
</dbReference>